<evidence type="ECO:0000313" key="1">
    <source>
        <dbReference type="EMBL" id="SEA03537.1"/>
    </source>
</evidence>
<sequence>MTEKKVIGKCPVCGGDVMESPLGFCCNGTTKEGRRCQFVIHRKMHGVEMTEEICRQLLSEGRTGIMEMKNKKNQPFLAMFIIEDGKVHLDFVSHYMEGRCPICGGRVKKTSKGYACENHVGPNPTCDFYMMGIICNRKITDEEVERFLSGERLTLDGFSTNDGHMFSSTLQLNEKGSVSLESKITKCPVCGGEIHVGMKAYNCSNYKDKDHPCNFSIWRNISGHEVSVEEARQICEDGQTKEVLELYKEDGTIYYKRLGLNKENQVIRI</sequence>
<dbReference type="EMBL" id="FNRF01000001">
    <property type="protein sequence ID" value="SEA03537.1"/>
    <property type="molecule type" value="Genomic_DNA"/>
</dbReference>
<proteinExistence type="predicted"/>
<evidence type="ECO:0008006" key="3">
    <source>
        <dbReference type="Google" id="ProtNLM"/>
    </source>
</evidence>
<evidence type="ECO:0000313" key="2">
    <source>
        <dbReference type="Proteomes" id="UP000182257"/>
    </source>
</evidence>
<reference evidence="1 2" key="1">
    <citation type="submission" date="2016-10" db="EMBL/GenBank/DDBJ databases">
        <authorList>
            <person name="de Groot N.N."/>
        </authorList>
    </citation>
    <scope>NUCLEOTIDE SEQUENCE [LARGE SCALE GENOMIC DNA]</scope>
    <source>
        <strain evidence="1 2">D31d</strain>
    </source>
</reference>
<protein>
    <recommendedName>
        <fullName evidence="3">C-terminal repeat of topoisomerase</fullName>
    </recommendedName>
</protein>
<dbReference type="InterPro" id="IPR025589">
    <property type="entry name" value="Toprim_C_rpt"/>
</dbReference>
<dbReference type="OrthoDB" id="753911at2"/>
<dbReference type="AlphaFoldDB" id="A0A1H3XVN9"/>
<dbReference type="Proteomes" id="UP000182257">
    <property type="component" value="Unassembled WGS sequence"/>
</dbReference>
<organism evidence="1 2">
    <name type="scientific">Xylanibacter ruminicola</name>
    <name type="common">Prevotella ruminicola</name>
    <dbReference type="NCBI Taxonomy" id="839"/>
    <lineage>
        <taxon>Bacteria</taxon>
        <taxon>Pseudomonadati</taxon>
        <taxon>Bacteroidota</taxon>
        <taxon>Bacteroidia</taxon>
        <taxon>Bacteroidales</taxon>
        <taxon>Prevotellaceae</taxon>
        <taxon>Xylanibacter</taxon>
    </lineage>
</organism>
<dbReference type="Pfam" id="PF13342">
    <property type="entry name" value="Toprim_Crpt"/>
    <property type="match status" value="2"/>
</dbReference>
<gene>
    <name evidence="1" type="ORF">SAMN05216462_0390</name>
</gene>
<accession>A0A1H3XVN9</accession>
<name>A0A1H3XVN9_XYLRU</name>